<feature type="binding site" evidence="7">
    <location>
        <position position="152"/>
    </location>
    <ligand>
        <name>Mg(2+)</name>
        <dbReference type="ChEBI" id="CHEBI:18420"/>
    </ligand>
</feature>
<evidence type="ECO:0000256" key="2">
    <source>
        <dbReference type="ARBA" id="ARBA00022475"/>
    </source>
</evidence>
<keyword evidence="3 9" id="KW-0808">Transferase</keyword>
<keyword evidence="2" id="KW-1003">Cell membrane</keyword>
<reference evidence="9 10" key="1">
    <citation type="submission" date="2019-05" db="EMBL/GenBank/DDBJ databases">
        <title>Draft Whole-Genome sequence of the green sulfur bacterium Prosthecochloris vibrioformis DSM 260.</title>
        <authorList>
            <person name="Meyer T.E."/>
            <person name="Kyndt J.A."/>
        </authorList>
    </citation>
    <scope>NUCLEOTIDE SEQUENCE [LARGE SCALE GENOMIC DNA]</scope>
    <source>
        <strain evidence="9 10">DSM 260</strain>
    </source>
</reference>
<proteinExistence type="predicted"/>
<evidence type="ECO:0000256" key="7">
    <source>
        <dbReference type="PIRSR" id="PIRSR600715-1"/>
    </source>
</evidence>
<evidence type="ECO:0000256" key="6">
    <source>
        <dbReference type="ARBA" id="ARBA00023136"/>
    </source>
</evidence>
<dbReference type="PANTHER" id="PTHR22926:SF3">
    <property type="entry name" value="UNDECAPRENYL-PHOSPHATE ALPHA-N-ACETYLGLUCOSAMINYL 1-PHOSPHATE TRANSFERASE"/>
    <property type="match status" value="1"/>
</dbReference>
<organism evidence="9 10">
    <name type="scientific">Prosthecochloris vibrioformis</name>
    <name type="common">Chlorobium vibrioforme</name>
    <dbReference type="NCBI Taxonomy" id="1098"/>
    <lineage>
        <taxon>Bacteria</taxon>
        <taxon>Pseudomonadati</taxon>
        <taxon>Chlorobiota</taxon>
        <taxon>Chlorobiia</taxon>
        <taxon>Chlorobiales</taxon>
        <taxon>Chlorobiaceae</taxon>
        <taxon>Prosthecochloris</taxon>
    </lineage>
</organism>
<feature type="transmembrane region" description="Helical" evidence="8">
    <location>
        <begin position="133"/>
        <end position="152"/>
    </location>
</feature>
<keyword evidence="4 8" id="KW-0812">Transmembrane</keyword>
<dbReference type="EMBL" id="VDCI01000002">
    <property type="protein sequence ID" value="TNJ37425.1"/>
    <property type="molecule type" value="Genomic_DNA"/>
</dbReference>
<dbReference type="GO" id="GO:0044038">
    <property type="term" value="P:cell wall macromolecule biosynthetic process"/>
    <property type="evidence" value="ECO:0007669"/>
    <property type="project" value="TreeGrafter"/>
</dbReference>
<feature type="transmembrane region" description="Helical" evidence="8">
    <location>
        <begin position="288"/>
        <end position="311"/>
    </location>
</feature>
<dbReference type="GO" id="GO:0005886">
    <property type="term" value="C:plasma membrane"/>
    <property type="evidence" value="ECO:0007669"/>
    <property type="project" value="UniProtKB-SubCell"/>
</dbReference>
<dbReference type="AlphaFoldDB" id="A0A5C4S286"/>
<dbReference type="InterPro" id="IPR000715">
    <property type="entry name" value="Glycosyl_transferase_4"/>
</dbReference>
<dbReference type="Pfam" id="PF00953">
    <property type="entry name" value="Glycos_transf_4"/>
    <property type="match status" value="1"/>
</dbReference>
<feature type="transmembrane region" description="Helical" evidence="8">
    <location>
        <begin position="48"/>
        <end position="66"/>
    </location>
</feature>
<feature type="transmembrane region" description="Helical" evidence="8">
    <location>
        <begin position="159"/>
        <end position="178"/>
    </location>
</feature>
<evidence type="ECO:0000256" key="1">
    <source>
        <dbReference type="ARBA" id="ARBA00004651"/>
    </source>
</evidence>
<evidence type="ECO:0000313" key="9">
    <source>
        <dbReference type="EMBL" id="TNJ37425.1"/>
    </source>
</evidence>
<evidence type="ECO:0000256" key="5">
    <source>
        <dbReference type="ARBA" id="ARBA00022989"/>
    </source>
</evidence>
<evidence type="ECO:0000256" key="3">
    <source>
        <dbReference type="ARBA" id="ARBA00022679"/>
    </source>
</evidence>
<feature type="binding site" evidence="7">
    <location>
        <position position="212"/>
    </location>
    <ligand>
        <name>Mg(2+)</name>
        <dbReference type="ChEBI" id="CHEBI:18420"/>
    </ligand>
</feature>
<feature type="transmembrane region" description="Helical" evidence="8">
    <location>
        <begin position="184"/>
        <end position="201"/>
    </location>
</feature>
<evidence type="ECO:0000256" key="8">
    <source>
        <dbReference type="SAM" id="Phobius"/>
    </source>
</evidence>
<feature type="transmembrane region" description="Helical" evidence="8">
    <location>
        <begin position="317"/>
        <end position="336"/>
    </location>
</feature>
<name>A0A5C4S286_PROVB</name>
<comment type="subcellular location">
    <subcellularLocation>
        <location evidence="1">Cell membrane</location>
        <topology evidence="1">Multi-pass membrane protein</topology>
    </subcellularLocation>
</comment>
<keyword evidence="6 8" id="KW-0472">Membrane</keyword>
<accession>A0A5C4S286</accession>
<feature type="transmembrane region" description="Helical" evidence="8">
    <location>
        <begin position="100"/>
        <end position="121"/>
    </location>
</feature>
<dbReference type="CDD" id="cd06853">
    <property type="entry name" value="GT_WecA_like"/>
    <property type="match status" value="1"/>
</dbReference>
<keyword evidence="7" id="KW-0479">Metal-binding</keyword>
<dbReference type="PANTHER" id="PTHR22926">
    <property type="entry name" value="PHOSPHO-N-ACETYLMURAMOYL-PENTAPEPTIDE-TRANSFERASE"/>
    <property type="match status" value="1"/>
</dbReference>
<comment type="cofactor">
    <cofactor evidence="7">
        <name>Mg(2+)</name>
        <dbReference type="ChEBI" id="CHEBI:18420"/>
    </cofactor>
</comment>
<dbReference type="GO" id="GO:0009103">
    <property type="term" value="P:lipopolysaccharide biosynthetic process"/>
    <property type="evidence" value="ECO:0007669"/>
    <property type="project" value="TreeGrafter"/>
</dbReference>
<feature type="transmembrane region" description="Helical" evidence="8">
    <location>
        <begin position="6"/>
        <end position="27"/>
    </location>
</feature>
<dbReference type="GO" id="GO:0016780">
    <property type="term" value="F:phosphotransferase activity, for other substituted phosphate groups"/>
    <property type="evidence" value="ECO:0007669"/>
    <property type="project" value="InterPro"/>
</dbReference>
<gene>
    <name evidence="9" type="ORF">FGF68_04255</name>
</gene>
<dbReference type="GO" id="GO:0071555">
    <property type="term" value="P:cell wall organization"/>
    <property type="evidence" value="ECO:0007669"/>
    <property type="project" value="TreeGrafter"/>
</dbReference>
<feature type="transmembrane region" description="Helical" evidence="8">
    <location>
        <begin position="72"/>
        <end position="88"/>
    </location>
</feature>
<protein>
    <submittedName>
        <fullName evidence="9">Undecaprenyl/decaprenyl-phosphate alpha-N-acetylglucosaminyl 1-phosphate transferase</fullName>
    </submittedName>
</protein>
<sequence>MLFKLISAPLLALALTSMAIPILVTRAERLGLIDHPHDARKIHNHPKPLVGGIGMAFGIVLTLLLFLPGFSTYGFLLATLAIVLMGAADDRFDVHFKVRFLIQAGAVLLLYFCCGTGLTSFGNLLALGEISTGWLALPMTIFCVIGVINAVNMLDGLDGLAGGTSLMAFIAFATLSFIGGNSALLVINLTFIGALIAFLRFNWYPSKLFMGDAGSMMLGFVLAYVSLELTQGPGATISPSAALLVLALPVTDTITVMFRRIQKGHSPFHPDKTHIHHMLMRLGISHPTAVKLIVLTSAVTGGLGVAGTLLGFSDAQLFALFATGFTIYFVASYRLADLYRMYRVLIKKEHQPDRIELELRDAT</sequence>
<keyword evidence="10" id="KW-1185">Reference proteome</keyword>
<evidence type="ECO:0000256" key="4">
    <source>
        <dbReference type="ARBA" id="ARBA00022692"/>
    </source>
</evidence>
<dbReference type="Proteomes" id="UP000309544">
    <property type="component" value="Unassembled WGS sequence"/>
</dbReference>
<dbReference type="GO" id="GO:0046872">
    <property type="term" value="F:metal ion binding"/>
    <property type="evidence" value="ECO:0007669"/>
    <property type="project" value="UniProtKB-KW"/>
</dbReference>
<comment type="caution">
    <text evidence="9">The sequence shown here is derived from an EMBL/GenBank/DDBJ whole genome shotgun (WGS) entry which is preliminary data.</text>
</comment>
<keyword evidence="7" id="KW-0460">Magnesium</keyword>
<keyword evidence="5 8" id="KW-1133">Transmembrane helix</keyword>
<evidence type="ECO:0000313" key="10">
    <source>
        <dbReference type="Proteomes" id="UP000309544"/>
    </source>
</evidence>